<name>A0A1V6NRF1_PENDC</name>
<dbReference type="PANTHER" id="PTHR21310:SF15">
    <property type="entry name" value="AMINOGLYCOSIDE PHOSPHOTRANSFERASE DOMAIN-CONTAINING PROTEIN"/>
    <property type="match status" value="1"/>
</dbReference>
<dbReference type="AlphaFoldDB" id="A0A1V6NRF1"/>
<comment type="caution">
    <text evidence="2">The sequence shown here is derived from an EMBL/GenBank/DDBJ whole genome shotgun (WGS) entry which is preliminary data.</text>
</comment>
<sequence length="405" mass="45482">MMDSLLVGSAAWTGGEEYKDEYSERINQFSDLINKEALVDFASSLRDNQPCTLSDKFSVGNFNFVLKIEFNDGVEWVARLRMPPMPESSSTLVNEKRKALREMKSELATMEFVRQKTDIPIPRVYAYKLDENNTVGCPFSIMEYIHGNTAEEMSQSSPGDHEGIPAEFEEKFWRQLAQSMIRLASVRLPQIGSITRDESGSFVVGPLIETDSGPYSSASEFYADYPLALSKSLGEELVGGQIGLVQEFRAITQSFGAQGSQNGFGLAHYDLNANNILVDRSFNILAIIDWDSVIAVPDAALYRVPFLLGMDCPVPGVIETHPAVIKRLQLCQQFTAVVEAVGREKDDHERPIFTKEGFFSKEAVAFRSLLAVKMSQDWVNDEWMQGLRWLREHSEADVAQFYLAH</sequence>
<dbReference type="OMA" id="FEEKFWR"/>
<evidence type="ECO:0000259" key="1">
    <source>
        <dbReference type="Pfam" id="PF01636"/>
    </source>
</evidence>
<accession>A0A1V6NRF1</accession>
<dbReference type="STRING" id="69771.A0A1V6NRF1"/>
<dbReference type="InterPro" id="IPR011009">
    <property type="entry name" value="Kinase-like_dom_sf"/>
</dbReference>
<dbReference type="Gene3D" id="3.30.200.20">
    <property type="entry name" value="Phosphorylase Kinase, domain 1"/>
    <property type="match status" value="1"/>
</dbReference>
<evidence type="ECO:0000313" key="2">
    <source>
        <dbReference type="EMBL" id="OQD67315.1"/>
    </source>
</evidence>
<dbReference type="InterPro" id="IPR002575">
    <property type="entry name" value="Aminoglycoside_PTrfase"/>
</dbReference>
<reference evidence="3" key="1">
    <citation type="journal article" date="2017" name="Nat. Microbiol.">
        <title>Global analysis of biosynthetic gene clusters reveals vast potential of secondary metabolite production in Penicillium species.</title>
        <authorList>
            <person name="Nielsen J.C."/>
            <person name="Grijseels S."/>
            <person name="Prigent S."/>
            <person name="Ji B."/>
            <person name="Dainat J."/>
            <person name="Nielsen K.F."/>
            <person name="Frisvad J.C."/>
            <person name="Workman M."/>
            <person name="Nielsen J."/>
        </authorList>
    </citation>
    <scope>NUCLEOTIDE SEQUENCE [LARGE SCALE GENOMIC DNA]</scope>
    <source>
        <strain evidence="3">IBT 11843</strain>
    </source>
</reference>
<organism evidence="2 3">
    <name type="scientific">Penicillium decumbens</name>
    <dbReference type="NCBI Taxonomy" id="69771"/>
    <lineage>
        <taxon>Eukaryota</taxon>
        <taxon>Fungi</taxon>
        <taxon>Dikarya</taxon>
        <taxon>Ascomycota</taxon>
        <taxon>Pezizomycotina</taxon>
        <taxon>Eurotiomycetes</taxon>
        <taxon>Eurotiomycetidae</taxon>
        <taxon>Eurotiales</taxon>
        <taxon>Aspergillaceae</taxon>
        <taxon>Penicillium</taxon>
    </lineage>
</organism>
<keyword evidence="3" id="KW-1185">Reference proteome</keyword>
<protein>
    <recommendedName>
        <fullName evidence="1">Aminoglycoside phosphotransferase domain-containing protein</fullName>
    </recommendedName>
</protein>
<evidence type="ECO:0000313" key="3">
    <source>
        <dbReference type="Proteomes" id="UP000191522"/>
    </source>
</evidence>
<feature type="domain" description="Aminoglycoside phosphotransferase" evidence="1">
    <location>
        <begin position="80"/>
        <end position="291"/>
    </location>
</feature>
<gene>
    <name evidence="2" type="ORF">PENDEC_c039G00085</name>
</gene>
<dbReference type="InterPro" id="IPR051678">
    <property type="entry name" value="AGP_Transferase"/>
</dbReference>
<dbReference type="SUPFAM" id="SSF56112">
    <property type="entry name" value="Protein kinase-like (PK-like)"/>
    <property type="match status" value="1"/>
</dbReference>
<dbReference type="Pfam" id="PF01636">
    <property type="entry name" value="APH"/>
    <property type="match status" value="1"/>
</dbReference>
<dbReference type="Proteomes" id="UP000191522">
    <property type="component" value="Unassembled WGS sequence"/>
</dbReference>
<dbReference type="Gene3D" id="3.90.1200.10">
    <property type="match status" value="1"/>
</dbReference>
<dbReference type="PANTHER" id="PTHR21310">
    <property type="entry name" value="AMINOGLYCOSIDE PHOSPHOTRANSFERASE-RELATED-RELATED"/>
    <property type="match status" value="1"/>
</dbReference>
<proteinExistence type="predicted"/>
<dbReference type="OrthoDB" id="10003767at2759"/>
<dbReference type="EMBL" id="MDYL01000039">
    <property type="protein sequence ID" value="OQD67315.1"/>
    <property type="molecule type" value="Genomic_DNA"/>
</dbReference>